<dbReference type="SUPFAM" id="SSF57667">
    <property type="entry name" value="beta-beta-alpha zinc fingers"/>
    <property type="match status" value="1"/>
</dbReference>
<dbReference type="Proteomes" id="UP000838763">
    <property type="component" value="Unassembled WGS sequence"/>
</dbReference>
<comment type="caution">
    <text evidence="3">The sequence shown here is derived from an EMBL/GenBank/DDBJ whole genome shotgun (WGS) entry which is preliminary data.</text>
</comment>
<organism evidence="3 4">
    <name type="scientific">Parascedosporium putredinis</name>
    <dbReference type="NCBI Taxonomy" id="1442378"/>
    <lineage>
        <taxon>Eukaryota</taxon>
        <taxon>Fungi</taxon>
        <taxon>Dikarya</taxon>
        <taxon>Ascomycota</taxon>
        <taxon>Pezizomycotina</taxon>
        <taxon>Sordariomycetes</taxon>
        <taxon>Hypocreomycetidae</taxon>
        <taxon>Microascales</taxon>
        <taxon>Microascaceae</taxon>
        <taxon>Parascedosporium</taxon>
    </lineage>
</organism>
<dbReference type="SMART" id="SM01253">
    <property type="entry name" value="Kin17_mid"/>
    <property type="match status" value="1"/>
</dbReference>
<evidence type="ECO:0000313" key="3">
    <source>
        <dbReference type="EMBL" id="CAI4210358.1"/>
    </source>
</evidence>
<feature type="compositionally biased region" description="Basic and acidic residues" evidence="1">
    <location>
        <begin position="585"/>
        <end position="611"/>
    </location>
</feature>
<protein>
    <recommendedName>
        <fullName evidence="2">DNA/RNA-binding protein Kin17 WH-like domain-containing protein</fullName>
    </recommendedName>
</protein>
<dbReference type="Pfam" id="PF25095">
    <property type="entry name" value="C2H2-zf_KIN17"/>
    <property type="match status" value="1"/>
</dbReference>
<feature type="compositionally biased region" description="Basic and acidic residues" evidence="1">
    <location>
        <begin position="506"/>
        <end position="526"/>
    </location>
</feature>
<dbReference type="OrthoDB" id="10266249at2759"/>
<keyword evidence="4" id="KW-1185">Reference proteome</keyword>
<sequence length="626" mass="69781">MAGITDFEVHGFVISGFPLGIESRSRVTLSRRAIIEGTELPQTPKERIYRTLVVLFRAMLFYRNLEEFDGFEKLITKAMGIYSNSEPFLEAAARFYVRARDQYITRNGCDGDRKCLLASLVDQWRHRRRADIAASLKFGSGEAKDHYARQFGSEDASYPGTPVWEPASTTSVKNGPRRADTAINIANSSAQAKAAETREARPPKRKLESSSLKIDTHARRPLSPNWHGRLDRWTPATEEAATRAAGRLSPYAHEKGHLQEMLSAGKGAEVASFPLESDPPCMAGEACMVTDPLPKANNMPPERRTTEENAEPRSQSRTSPSLSGLHSDMSQGPESGGRSFEDSVQELIWSSELTVLSQRTAELENLAISNKLKSKGLTRLRWYCQVCEKACRDANAFKMHCMSESHVRNMVIVGENSKAFIQDYSDTLMKDFIGLLKTAHGEKQVNANHFYQEYIANKDHVHMNATKRQEALRRKNLQDQGDEELETKMIREQIKRAQAAAQASHMTEEERAEKEQQLKQAEETAAKDTAAPGVATDGQELEPAVGKEETAPAAKPAGLAGFSMKASAKPQTKNVFALAKKNKKVMSEQPKKMSEAERIMKEETDRKRAREGSGFGGPSVKKRKNF</sequence>
<name>A0A9P1GU40_9PEZI</name>
<evidence type="ECO:0000313" key="4">
    <source>
        <dbReference type="Proteomes" id="UP000838763"/>
    </source>
</evidence>
<dbReference type="Pfam" id="PF10357">
    <property type="entry name" value="WH_KIN17"/>
    <property type="match status" value="1"/>
</dbReference>
<dbReference type="AlphaFoldDB" id="A0A9P1GU40"/>
<dbReference type="InterPro" id="IPR036236">
    <property type="entry name" value="Znf_C2H2_sf"/>
</dbReference>
<dbReference type="GO" id="GO:0006260">
    <property type="term" value="P:DNA replication"/>
    <property type="evidence" value="ECO:0007669"/>
    <property type="project" value="TreeGrafter"/>
</dbReference>
<feature type="region of interest" description="Disordered" evidence="1">
    <location>
        <begin position="292"/>
        <end position="341"/>
    </location>
</feature>
<feature type="domain" description="DNA/RNA-binding protein Kin17 WH-like" evidence="2">
    <location>
        <begin position="408"/>
        <end position="495"/>
    </location>
</feature>
<dbReference type="GO" id="GO:0003690">
    <property type="term" value="F:double-stranded DNA binding"/>
    <property type="evidence" value="ECO:0007669"/>
    <property type="project" value="TreeGrafter"/>
</dbReference>
<evidence type="ECO:0000259" key="2">
    <source>
        <dbReference type="SMART" id="SM01253"/>
    </source>
</evidence>
<dbReference type="InterPro" id="IPR037321">
    <property type="entry name" value="KIN17-like"/>
</dbReference>
<gene>
    <name evidence="3" type="ORF">PPNO1_LOCUS160</name>
</gene>
<accession>A0A9P1GU40</accession>
<dbReference type="PANTHER" id="PTHR12805:SF0">
    <property type="entry name" value="DNA_RNA-BINDING PROTEIN KIN17"/>
    <property type="match status" value="1"/>
</dbReference>
<dbReference type="InterPro" id="IPR038254">
    <property type="entry name" value="KIN17_WH-like_sf"/>
</dbReference>
<feature type="region of interest" description="Disordered" evidence="1">
    <location>
        <begin position="187"/>
        <end position="231"/>
    </location>
</feature>
<dbReference type="PANTHER" id="PTHR12805">
    <property type="entry name" value="KIN17 KIN, ANTIGENIC DETERMINANT OF RECA PROTEIN HOMOLOG"/>
    <property type="match status" value="1"/>
</dbReference>
<feature type="compositionally biased region" description="Basic and acidic residues" evidence="1">
    <location>
        <begin position="195"/>
        <end position="218"/>
    </location>
</feature>
<dbReference type="GO" id="GO:0005634">
    <property type="term" value="C:nucleus"/>
    <property type="evidence" value="ECO:0007669"/>
    <property type="project" value="TreeGrafter"/>
</dbReference>
<dbReference type="GO" id="GO:0006974">
    <property type="term" value="P:DNA damage response"/>
    <property type="evidence" value="ECO:0007669"/>
    <property type="project" value="TreeGrafter"/>
</dbReference>
<dbReference type="InterPro" id="IPR056767">
    <property type="entry name" value="C2H2-Znf_KIN17"/>
</dbReference>
<dbReference type="EMBL" id="CALLCH030000001">
    <property type="protein sequence ID" value="CAI4210358.1"/>
    <property type="molecule type" value="Genomic_DNA"/>
</dbReference>
<feature type="region of interest" description="Disordered" evidence="1">
    <location>
        <begin position="580"/>
        <end position="626"/>
    </location>
</feature>
<feature type="region of interest" description="Disordered" evidence="1">
    <location>
        <begin position="499"/>
        <end position="553"/>
    </location>
</feature>
<reference evidence="3" key="1">
    <citation type="submission" date="2022-11" db="EMBL/GenBank/DDBJ databases">
        <authorList>
            <person name="Scott C."/>
            <person name="Bruce N."/>
        </authorList>
    </citation>
    <scope>NUCLEOTIDE SEQUENCE</scope>
</reference>
<feature type="compositionally biased region" description="Polar residues" evidence="1">
    <location>
        <begin position="312"/>
        <end position="333"/>
    </location>
</feature>
<feature type="compositionally biased region" description="Basic and acidic residues" evidence="1">
    <location>
        <begin position="301"/>
        <end position="311"/>
    </location>
</feature>
<evidence type="ECO:0000256" key="1">
    <source>
        <dbReference type="SAM" id="MobiDB-lite"/>
    </source>
</evidence>
<dbReference type="Gene3D" id="1.10.10.2030">
    <property type="entry name" value="DNA/RNA-binding protein Kin17, conserved domain"/>
    <property type="match status" value="1"/>
</dbReference>
<proteinExistence type="predicted"/>
<dbReference type="InterPro" id="IPR019447">
    <property type="entry name" value="DNA/RNA-bd_Kin17_WH-like_dom"/>
</dbReference>